<evidence type="ECO:0000256" key="2">
    <source>
        <dbReference type="SAM" id="Phobius"/>
    </source>
</evidence>
<feature type="region of interest" description="Disordered" evidence="1">
    <location>
        <begin position="1"/>
        <end position="20"/>
    </location>
</feature>
<keyword evidence="2" id="KW-0472">Membrane</keyword>
<keyword evidence="4" id="KW-1185">Reference proteome</keyword>
<feature type="transmembrane region" description="Helical" evidence="2">
    <location>
        <begin position="60"/>
        <end position="85"/>
    </location>
</feature>
<feature type="transmembrane region" description="Helical" evidence="2">
    <location>
        <begin position="92"/>
        <end position="111"/>
    </location>
</feature>
<evidence type="ECO:0000313" key="4">
    <source>
        <dbReference type="Proteomes" id="UP001596157"/>
    </source>
</evidence>
<sequence>MTYYQQAQWHQPHHPPRPPSAGAAITTATLALLLAAYTAWPSILLIEPLVGSCGETCFAGFYAVSVIGFPLAGLLLLTGAILIFARTVAGPVMTALGSTVVLALMLMSLILSHGSLAPITLIGLVLALPTVILSLLPPTFAWTRKPVPVHYPRY</sequence>
<dbReference type="EMBL" id="JBHSKF010000001">
    <property type="protein sequence ID" value="MFC5285824.1"/>
    <property type="molecule type" value="Genomic_DNA"/>
</dbReference>
<keyword evidence="2" id="KW-1133">Transmembrane helix</keyword>
<protein>
    <submittedName>
        <fullName evidence="3">Uncharacterized protein</fullName>
    </submittedName>
</protein>
<reference evidence="4" key="1">
    <citation type="journal article" date="2019" name="Int. J. Syst. Evol. Microbiol.">
        <title>The Global Catalogue of Microorganisms (GCM) 10K type strain sequencing project: providing services to taxonomists for standard genome sequencing and annotation.</title>
        <authorList>
            <consortium name="The Broad Institute Genomics Platform"/>
            <consortium name="The Broad Institute Genome Sequencing Center for Infectious Disease"/>
            <person name="Wu L."/>
            <person name="Ma J."/>
        </authorList>
    </citation>
    <scope>NUCLEOTIDE SEQUENCE [LARGE SCALE GENOMIC DNA]</scope>
    <source>
        <strain evidence="4">CCUG 59778</strain>
    </source>
</reference>
<keyword evidence="2" id="KW-0812">Transmembrane</keyword>
<organism evidence="3 4">
    <name type="scientific">Actinokineospora guangxiensis</name>
    <dbReference type="NCBI Taxonomy" id="1490288"/>
    <lineage>
        <taxon>Bacteria</taxon>
        <taxon>Bacillati</taxon>
        <taxon>Actinomycetota</taxon>
        <taxon>Actinomycetes</taxon>
        <taxon>Pseudonocardiales</taxon>
        <taxon>Pseudonocardiaceae</taxon>
        <taxon>Actinokineospora</taxon>
    </lineage>
</organism>
<gene>
    <name evidence="3" type="ORF">ACFPM7_02065</name>
</gene>
<evidence type="ECO:0000256" key="1">
    <source>
        <dbReference type="SAM" id="MobiDB-lite"/>
    </source>
</evidence>
<feature type="transmembrane region" description="Helical" evidence="2">
    <location>
        <begin position="21"/>
        <end position="40"/>
    </location>
</feature>
<accession>A0ABW0EIT7</accession>
<dbReference type="RefSeq" id="WP_378243122.1">
    <property type="nucleotide sequence ID" value="NZ_JBHSKF010000001.1"/>
</dbReference>
<comment type="caution">
    <text evidence="3">The sequence shown here is derived from an EMBL/GenBank/DDBJ whole genome shotgun (WGS) entry which is preliminary data.</text>
</comment>
<evidence type="ECO:0000313" key="3">
    <source>
        <dbReference type="EMBL" id="MFC5285824.1"/>
    </source>
</evidence>
<proteinExistence type="predicted"/>
<feature type="compositionally biased region" description="Low complexity" evidence="1">
    <location>
        <begin position="1"/>
        <end position="10"/>
    </location>
</feature>
<dbReference type="Proteomes" id="UP001596157">
    <property type="component" value="Unassembled WGS sequence"/>
</dbReference>
<name>A0ABW0EIT7_9PSEU</name>
<feature type="transmembrane region" description="Helical" evidence="2">
    <location>
        <begin position="117"/>
        <end position="136"/>
    </location>
</feature>